<sequence length="415" mass="46558">MMCDIYANSCCNISATASSEPSGGLFRNHQKGLIQPGLVAMNIGPFRNKYYILDSSYWDRQVSDTVLNQRGWVFQERLLAPRVLHFASHQILFECFSDQKCEAFVQGIPWHNSLKSLEAIFIPTLQKQNIMSDAAFDSWIDLVKLYTRCDLTKPDDKLAAFSGLAHLFQDATGDDYLSGMWRSRLLEFLCWEAERPMRRVPGVYIAPSWSWACGNGPIKWNRSQRVHTRLSSVLDARTQNASSDRTGRVVGGSIRLQGLLLRATCEDTVIRGRPCKLALKSMPARTSNRATFTDETEPPLPALVYLSNDPPYVISILNEDFEDTNFGGDEDIYCLVLHAQSFLGFPRDPPLPPPYTFLEGLILKPVSPSSESFVRTGTFQIHGIENVEKSGVRINMKDGSACLSETSQLTEITIV</sequence>
<evidence type="ECO:0000259" key="1">
    <source>
        <dbReference type="Pfam" id="PF06985"/>
    </source>
</evidence>
<dbReference type="PANTHER" id="PTHR33112">
    <property type="entry name" value="DOMAIN PROTEIN, PUTATIVE-RELATED"/>
    <property type="match status" value="1"/>
</dbReference>
<evidence type="ECO:0000313" key="3">
    <source>
        <dbReference type="Proteomes" id="UP000606974"/>
    </source>
</evidence>
<organism evidence="2 3">
    <name type="scientific">Endocarpon pusillum</name>
    <dbReference type="NCBI Taxonomy" id="364733"/>
    <lineage>
        <taxon>Eukaryota</taxon>
        <taxon>Fungi</taxon>
        <taxon>Dikarya</taxon>
        <taxon>Ascomycota</taxon>
        <taxon>Pezizomycotina</taxon>
        <taxon>Eurotiomycetes</taxon>
        <taxon>Chaetothyriomycetidae</taxon>
        <taxon>Verrucariales</taxon>
        <taxon>Verrucariaceae</taxon>
        <taxon>Endocarpon</taxon>
    </lineage>
</organism>
<evidence type="ECO:0000313" key="2">
    <source>
        <dbReference type="EMBL" id="KAF7511137.1"/>
    </source>
</evidence>
<feature type="domain" description="Heterokaryon incompatibility" evidence="1">
    <location>
        <begin position="1"/>
        <end position="76"/>
    </location>
</feature>
<dbReference type="AlphaFoldDB" id="A0A8H7E6I5"/>
<dbReference type="EMBL" id="JAACFV010000023">
    <property type="protein sequence ID" value="KAF7511137.1"/>
    <property type="molecule type" value="Genomic_DNA"/>
</dbReference>
<gene>
    <name evidence="2" type="ORF">GJ744_005368</name>
</gene>
<dbReference type="PANTHER" id="PTHR33112:SF10">
    <property type="entry name" value="TOL"/>
    <property type="match status" value="1"/>
</dbReference>
<name>A0A8H7E6I5_9EURO</name>
<comment type="caution">
    <text evidence="2">The sequence shown here is derived from an EMBL/GenBank/DDBJ whole genome shotgun (WGS) entry which is preliminary data.</text>
</comment>
<keyword evidence="3" id="KW-1185">Reference proteome</keyword>
<accession>A0A8H7E6I5</accession>
<dbReference type="OrthoDB" id="5125733at2759"/>
<proteinExistence type="predicted"/>
<dbReference type="Pfam" id="PF06985">
    <property type="entry name" value="HET"/>
    <property type="match status" value="1"/>
</dbReference>
<dbReference type="InterPro" id="IPR010730">
    <property type="entry name" value="HET"/>
</dbReference>
<protein>
    <recommendedName>
        <fullName evidence="1">Heterokaryon incompatibility domain-containing protein</fullName>
    </recommendedName>
</protein>
<reference evidence="2" key="1">
    <citation type="submission" date="2020-02" db="EMBL/GenBank/DDBJ databases">
        <authorList>
            <person name="Palmer J.M."/>
        </authorList>
    </citation>
    <scope>NUCLEOTIDE SEQUENCE</scope>
    <source>
        <strain evidence="2">EPUS1.4</strain>
        <tissue evidence="2">Thallus</tissue>
    </source>
</reference>
<dbReference type="Proteomes" id="UP000606974">
    <property type="component" value="Unassembled WGS sequence"/>
</dbReference>